<sequence length="164" mass="18708">MFNKKVILGLSVFFLIIMLGFIKINTINTKALSPVGNTEDNYELVKEEFGEEFQEFIKDNAEVKIYEPSNINNNNPTIKVGSKELIVDLNNKVTKQIYNLGGYIYNGFNNIINKFDKKSESDIESSNNTEEGRNTENNKDESNSNNSSKELDNIINNYLESMDN</sequence>
<reference evidence="3" key="1">
    <citation type="submission" date="2019-11" db="EMBL/GenBank/DDBJ databases">
        <authorList>
            <person name="Feng L."/>
        </authorList>
    </citation>
    <scope>NUCLEOTIDE SEQUENCE</scope>
    <source>
        <strain evidence="3">CTertiumLFYP3</strain>
    </source>
</reference>
<keyword evidence="2" id="KW-1133">Transmembrane helix</keyword>
<dbReference type="RefSeq" id="WP_156627152.1">
    <property type="nucleotide sequence ID" value="NZ_CACRTO010000037.1"/>
</dbReference>
<feature type="transmembrane region" description="Helical" evidence="2">
    <location>
        <begin position="6"/>
        <end position="24"/>
    </location>
</feature>
<dbReference type="AlphaFoldDB" id="A0A6N3FIU3"/>
<gene>
    <name evidence="3" type="ORF">CTLFYP3_02697</name>
</gene>
<evidence type="ECO:0000313" key="3">
    <source>
        <dbReference type="EMBL" id="VYU51850.1"/>
    </source>
</evidence>
<keyword evidence="2" id="KW-0472">Membrane</keyword>
<evidence type="ECO:0000256" key="2">
    <source>
        <dbReference type="SAM" id="Phobius"/>
    </source>
</evidence>
<accession>A0A6N3FIU3</accession>
<dbReference type="EMBL" id="CACRTO010000037">
    <property type="protein sequence ID" value="VYU51850.1"/>
    <property type="molecule type" value="Genomic_DNA"/>
</dbReference>
<protein>
    <submittedName>
        <fullName evidence="3">Uncharacterized protein</fullName>
    </submittedName>
</protein>
<keyword evidence="2" id="KW-0812">Transmembrane</keyword>
<feature type="compositionally biased region" description="Basic and acidic residues" evidence="1">
    <location>
        <begin position="130"/>
        <end position="142"/>
    </location>
</feature>
<feature type="compositionally biased region" description="Polar residues" evidence="1">
    <location>
        <begin position="154"/>
        <end position="164"/>
    </location>
</feature>
<proteinExistence type="predicted"/>
<name>A0A6N3FIU3_9CLOT</name>
<organism evidence="3">
    <name type="scientific">Clostridium tertium</name>
    <dbReference type="NCBI Taxonomy" id="1559"/>
    <lineage>
        <taxon>Bacteria</taxon>
        <taxon>Bacillati</taxon>
        <taxon>Bacillota</taxon>
        <taxon>Clostridia</taxon>
        <taxon>Eubacteriales</taxon>
        <taxon>Clostridiaceae</taxon>
        <taxon>Clostridium</taxon>
    </lineage>
</organism>
<feature type="region of interest" description="Disordered" evidence="1">
    <location>
        <begin position="120"/>
        <end position="164"/>
    </location>
</feature>
<evidence type="ECO:0000256" key="1">
    <source>
        <dbReference type="SAM" id="MobiDB-lite"/>
    </source>
</evidence>